<dbReference type="GO" id="GO:0008932">
    <property type="term" value="F:lytic endotransglycosylase activity"/>
    <property type="evidence" value="ECO:0007669"/>
    <property type="project" value="TreeGrafter"/>
</dbReference>
<evidence type="ECO:0000256" key="2">
    <source>
        <dbReference type="SAM" id="SignalP"/>
    </source>
</evidence>
<feature type="domain" description="LysM" evidence="3">
    <location>
        <begin position="430"/>
        <end position="474"/>
    </location>
</feature>
<dbReference type="KEGG" id="acp:A2cp1_3932"/>
<proteinExistence type="predicted"/>
<dbReference type="Gene3D" id="1.10.530.10">
    <property type="match status" value="1"/>
</dbReference>
<dbReference type="InterPro" id="IPR008258">
    <property type="entry name" value="Transglycosylase_SLT_dom_1"/>
</dbReference>
<evidence type="ECO:0000313" key="5">
    <source>
        <dbReference type="Proteomes" id="UP000007089"/>
    </source>
</evidence>
<dbReference type="CDD" id="cd16894">
    <property type="entry name" value="MltD-like"/>
    <property type="match status" value="1"/>
</dbReference>
<feature type="compositionally biased region" description="Basic and acidic residues" evidence="1">
    <location>
        <begin position="91"/>
        <end position="112"/>
    </location>
</feature>
<feature type="region of interest" description="Disordered" evidence="1">
    <location>
        <begin position="86"/>
        <end position="119"/>
    </location>
</feature>
<name>B8J8G9_ANAD2</name>
<dbReference type="CAZy" id="GH23">
    <property type="family name" value="Glycoside Hydrolase Family 23"/>
</dbReference>
<dbReference type="RefSeq" id="WP_015934984.1">
    <property type="nucleotide sequence ID" value="NC_011891.1"/>
</dbReference>
<organism evidence="4 5">
    <name type="scientific">Anaeromyxobacter dehalogenans (strain ATCC BAA-258 / DSM 21875 / 2CP-1)</name>
    <dbReference type="NCBI Taxonomy" id="455488"/>
    <lineage>
        <taxon>Bacteria</taxon>
        <taxon>Pseudomonadati</taxon>
        <taxon>Myxococcota</taxon>
        <taxon>Myxococcia</taxon>
        <taxon>Myxococcales</taxon>
        <taxon>Cystobacterineae</taxon>
        <taxon>Anaeromyxobacteraceae</taxon>
        <taxon>Anaeromyxobacter</taxon>
    </lineage>
</organism>
<evidence type="ECO:0000313" key="4">
    <source>
        <dbReference type="EMBL" id="ACL67255.1"/>
    </source>
</evidence>
<feature type="region of interest" description="Disordered" evidence="1">
    <location>
        <begin position="46"/>
        <end position="66"/>
    </location>
</feature>
<dbReference type="CAZy" id="CBM50">
    <property type="family name" value="Carbohydrate-Binding Module Family 50"/>
</dbReference>
<dbReference type="PROSITE" id="PS51782">
    <property type="entry name" value="LYSM"/>
    <property type="match status" value="2"/>
</dbReference>
<accession>B8J8G9</accession>
<keyword evidence="5" id="KW-1185">Reference proteome</keyword>
<dbReference type="Proteomes" id="UP000007089">
    <property type="component" value="Chromosome"/>
</dbReference>
<feature type="domain" description="LysM" evidence="3">
    <location>
        <begin position="522"/>
        <end position="568"/>
    </location>
</feature>
<dbReference type="Gene3D" id="3.10.350.10">
    <property type="entry name" value="LysM domain"/>
    <property type="match status" value="2"/>
</dbReference>
<dbReference type="SUPFAM" id="SSF54106">
    <property type="entry name" value="LysM domain"/>
    <property type="match status" value="2"/>
</dbReference>
<dbReference type="InterPro" id="IPR023346">
    <property type="entry name" value="Lysozyme-like_dom_sf"/>
</dbReference>
<dbReference type="InterPro" id="IPR036779">
    <property type="entry name" value="LysM_dom_sf"/>
</dbReference>
<dbReference type="InterPro" id="IPR018392">
    <property type="entry name" value="LysM"/>
</dbReference>
<dbReference type="Pfam" id="PF01464">
    <property type="entry name" value="SLT"/>
    <property type="match status" value="1"/>
</dbReference>
<dbReference type="Pfam" id="PF01476">
    <property type="entry name" value="LysM"/>
    <property type="match status" value="2"/>
</dbReference>
<dbReference type="CDD" id="cd00118">
    <property type="entry name" value="LysM"/>
    <property type="match status" value="2"/>
</dbReference>
<gene>
    <name evidence="4" type="ordered locus">A2cp1_3932</name>
</gene>
<keyword evidence="2" id="KW-0732">Signal</keyword>
<protein>
    <submittedName>
        <fullName evidence="4">Lytic transglycosylase catalytic</fullName>
    </submittedName>
</protein>
<dbReference type="HOGENOM" id="CLU_009520_1_3_7"/>
<dbReference type="PANTHER" id="PTHR33734:SF22">
    <property type="entry name" value="MEMBRANE-BOUND LYTIC MUREIN TRANSGLYCOSYLASE D"/>
    <property type="match status" value="1"/>
</dbReference>
<reference evidence="4" key="1">
    <citation type="submission" date="2009-01" db="EMBL/GenBank/DDBJ databases">
        <title>Complete sequence of Anaeromyxobacter dehalogenans 2CP-1.</title>
        <authorList>
            <consortium name="US DOE Joint Genome Institute"/>
            <person name="Lucas S."/>
            <person name="Copeland A."/>
            <person name="Lapidus A."/>
            <person name="Glavina del Rio T."/>
            <person name="Dalin E."/>
            <person name="Tice H."/>
            <person name="Bruce D."/>
            <person name="Goodwin L."/>
            <person name="Pitluck S."/>
            <person name="Saunders E."/>
            <person name="Brettin T."/>
            <person name="Detter J.C."/>
            <person name="Han C."/>
            <person name="Larimer F."/>
            <person name="Land M."/>
            <person name="Hauser L."/>
            <person name="Kyrpides N."/>
            <person name="Ovchinnikova G."/>
            <person name="Beliaev A.S."/>
            <person name="Richardson P."/>
        </authorList>
    </citation>
    <scope>NUCLEOTIDE SEQUENCE</scope>
    <source>
        <strain evidence="4">2CP-1</strain>
    </source>
</reference>
<dbReference type="SUPFAM" id="SSF53955">
    <property type="entry name" value="Lysozyme-like"/>
    <property type="match status" value="1"/>
</dbReference>
<dbReference type="PANTHER" id="PTHR33734">
    <property type="entry name" value="LYSM DOMAIN-CONTAINING GPI-ANCHORED PROTEIN 2"/>
    <property type="match status" value="1"/>
</dbReference>
<sequence length="573" mass="62732">MRQIRTTFLAVCALALAGPASPQGPASRGVTVQAAAQALPAAEVPEAQIVAPPKPAQRRQEPSVQDAIANADAPDEPAIAEEIEQESAELEDLRQAEEASRVQDGAEGRRTVGADGLGLESPIRDRVEGALGRDATPRGEGAGRIPLLPEIDHDLATLQAEYDIPIDVNEAVVAYVRFFQSPSVRAHFVKWLGRSHRYMERYRKILKDEGLPQDTVFLAMIESGFGNFAYSRAKASGPWQFIAATGKSYGLKQDFWVDERRDPERSARAAARFLKRLREQTGDWRLAWAGYNAGAGRVLAAQRMGYDDFWEMADVPGKKVLRAETKGYVPKLMAAAIITKHHEAFGFRQEEIERQAWTEYEEVDVPDATLLTVIARAAGVSEKEIIDLNPELRRACTPPRPYRIKIPAERAEAFAEAWPALRAKTRLTFAGHVVRRGDSIGRIAQRYGVPAQGILEMNGLKSARKLRVGTELIIPRPAAGVAVAARAPEPEARRPAAAERAAAQAPVRTASAAAPAAKPAHQTLRVRAGDTLWSIAQRFGVELQDLCRWNGIKNPRSHKLLVGAMIVVRPGRG</sequence>
<dbReference type="SMART" id="SM00257">
    <property type="entry name" value="LysM"/>
    <property type="match status" value="2"/>
</dbReference>
<dbReference type="AlphaFoldDB" id="B8J8G9"/>
<dbReference type="EMBL" id="CP001359">
    <property type="protein sequence ID" value="ACL67255.1"/>
    <property type="molecule type" value="Genomic_DNA"/>
</dbReference>
<feature type="chain" id="PRO_5002872608" evidence="2">
    <location>
        <begin position="23"/>
        <end position="573"/>
    </location>
</feature>
<evidence type="ECO:0000256" key="1">
    <source>
        <dbReference type="SAM" id="MobiDB-lite"/>
    </source>
</evidence>
<evidence type="ECO:0000259" key="3">
    <source>
        <dbReference type="PROSITE" id="PS51782"/>
    </source>
</evidence>
<feature type="signal peptide" evidence="2">
    <location>
        <begin position="1"/>
        <end position="22"/>
    </location>
</feature>